<protein>
    <submittedName>
        <fullName evidence="2">Uncharacterized protein</fullName>
    </submittedName>
</protein>
<reference evidence="2" key="1">
    <citation type="submission" date="2022-11" db="UniProtKB">
        <authorList>
            <consortium name="WormBaseParasite"/>
        </authorList>
    </citation>
    <scope>IDENTIFICATION</scope>
</reference>
<dbReference type="Proteomes" id="UP000887565">
    <property type="component" value="Unplaced"/>
</dbReference>
<evidence type="ECO:0000313" key="2">
    <source>
        <dbReference type="WBParaSite" id="nRc.2.0.1.t03858-RA"/>
    </source>
</evidence>
<dbReference type="Gene3D" id="1.10.510.10">
    <property type="entry name" value="Transferase(Phosphotransferase) domain 1"/>
    <property type="match status" value="1"/>
</dbReference>
<dbReference type="OMA" id="RISCKAM"/>
<organism evidence="1 2">
    <name type="scientific">Romanomermis culicivorax</name>
    <name type="common">Nematode worm</name>
    <dbReference type="NCBI Taxonomy" id="13658"/>
    <lineage>
        <taxon>Eukaryota</taxon>
        <taxon>Metazoa</taxon>
        <taxon>Ecdysozoa</taxon>
        <taxon>Nematoda</taxon>
        <taxon>Enoplea</taxon>
        <taxon>Dorylaimia</taxon>
        <taxon>Mermithida</taxon>
        <taxon>Mermithoidea</taxon>
        <taxon>Mermithidae</taxon>
        <taxon>Romanomermis</taxon>
    </lineage>
</organism>
<accession>A0A915HPH6</accession>
<dbReference type="InterPro" id="IPR011009">
    <property type="entry name" value="Kinase-like_dom_sf"/>
</dbReference>
<dbReference type="AlphaFoldDB" id="A0A915HPH6"/>
<dbReference type="SUPFAM" id="SSF56112">
    <property type="entry name" value="Protein kinase-like (PK-like)"/>
    <property type="match status" value="1"/>
</dbReference>
<evidence type="ECO:0000313" key="1">
    <source>
        <dbReference type="Proteomes" id="UP000887565"/>
    </source>
</evidence>
<sequence length="104" mass="12203">MEYFYGENFPPDIREFCRILGTPCEENWKGVSQLPDYKPSFPQWKDNKLRQSVKNLDENGFDLLQKMLIYDPAYRISSKAIINHPYFDDLNKNVLPAAIIKSVD</sequence>
<keyword evidence="1" id="KW-1185">Reference proteome</keyword>
<proteinExistence type="predicted"/>
<name>A0A915HPH6_ROMCU</name>
<dbReference type="WBParaSite" id="nRc.2.0.1.t03858-RA">
    <property type="protein sequence ID" value="nRc.2.0.1.t03858-RA"/>
    <property type="gene ID" value="nRc.2.0.1.g03858"/>
</dbReference>